<dbReference type="GO" id="GO:0008483">
    <property type="term" value="F:transaminase activity"/>
    <property type="evidence" value="ECO:0007669"/>
    <property type="project" value="UniProtKB-KW"/>
</dbReference>
<dbReference type="InterPro" id="IPR011990">
    <property type="entry name" value="TPR-like_helical_dom_sf"/>
</dbReference>
<keyword evidence="1" id="KW-1133">Transmembrane helix</keyword>
<dbReference type="Gene3D" id="1.25.40.10">
    <property type="entry name" value="Tetratricopeptide repeat domain"/>
    <property type="match status" value="1"/>
</dbReference>
<evidence type="ECO:0000313" key="2">
    <source>
        <dbReference type="EMBL" id="DAE12639.1"/>
    </source>
</evidence>
<name>A0A8S5PZX9_9CAUD</name>
<keyword evidence="1" id="KW-0472">Membrane</keyword>
<keyword evidence="2" id="KW-0808">Transferase</keyword>
<keyword evidence="1" id="KW-0812">Transmembrane</keyword>
<dbReference type="SUPFAM" id="SSF48452">
    <property type="entry name" value="TPR-like"/>
    <property type="match status" value="1"/>
</dbReference>
<dbReference type="EMBL" id="BK015555">
    <property type="protein sequence ID" value="DAE12639.1"/>
    <property type="molecule type" value="Genomic_DNA"/>
</dbReference>
<reference evidence="2" key="1">
    <citation type="journal article" date="2021" name="Proc. Natl. Acad. Sci. U.S.A.">
        <title>A Catalog of Tens of Thousands of Viruses from Human Metagenomes Reveals Hidden Associations with Chronic Diseases.</title>
        <authorList>
            <person name="Tisza M.J."/>
            <person name="Buck C.B."/>
        </authorList>
    </citation>
    <scope>NUCLEOTIDE SEQUENCE</scope>
    <source>
        <strain evidence="2">CtOCb13</strain>
    </source>
</reference>
<organism evidence="2">
    <name type="scientific">Siphoviridae sp. ctOCb13</name>
    <dbReference type="NCBI Taxonomy" id="2825477"/>
    <lineage>
        <taxon>Viruses</taxon>
        <taxon>Duplodnaviria</taxon>
        <taxon>Heunggongvirae</taxon>
        <taxon>Uroviricota</taxon>
        <taxon>Caudoviricetes</taxon>
    </lineage>
</organism>
<dbReference type="GO" id="GO:0003677">
    <property type="term" value="F:DNA binding"/>
    <property type="evidence" value="ECO:0007669"/>
    <property type="project" value="InterPro"/>
</dbReference>
<dbReference type="GO" id="GO:0006355">
    <property type="term" value="P:regulation of DNA-templated transcription"/>
    <property type="evidence" value="ECO:0007669"/>
    <property type="project" value="InterPro"/>
</dbReference>
<feature type="transmembrane region" description="Helical" evidence="1">
    <location>
        <begin position="378"/>
        <end position="398"/>
    </location>
</feature>
<accession>A0A8S5PZX9</accession>
<sequence length="607" mass="69469">MRALFTILTILLMTPALFPLNGSPKPHDLTSDYLMRKADDPQVAWQTRVACLDSLIKTRRLDMPTLAELYFKKATLLENENRFTEALQTYRDAANAISGDMPSQYCRLLREKARMCVYTRSYIEGLECASSLALFTKPDSLEKYTFYGHMLLVDLFRSLRNTGAAVRYYKKGRDDYHRLRGLSRDTSMLNNCLAALYRNDAMLRMDTGNFEGVWDDIVKARDLATDSIGRMNAYILLTQLCSRRGEFEQAEYYYQRILSQKCSHPNMVAMATNYALMAARTKSPEEARKIFDRYRPLLDKLEGGSFYNLYYRIQYYIALKEGDYKLAIDNLEKAYVINDSIHRSQHQLNTAIVADKYEYELQSNEFDASRKAGQRKTITIIALVFVIAAIIAVAVVLARRHRKAEQAKCELETEIDSINRHHSEEIKETQVSLDDRNRELATMALSMARIEESVNDIQALALDCKVAPKDALQKIAAIIKTLKLQSNTWEIFKERFEEVNPKFFEKLYAVCPTLTNNEIRMASFMLMNLPMNTVADMTNRSVRTVGTIRYMVRRKLGITGSSETWMMKLNMADDSELARLRAIADAAAATSDTSHKSDTSDMASIPT</sequence>
<evidence type="ECO:0000256" key="1">
    <source>
        <dbReference type="SAM" id="Phobius"/>
    </source>
</evidence>
<protein>
    <submittedName>
        <fullName evidence="2">Serine-pyruvate aminotransferase</fullName>
    </submittedName>
</protein>
<dbReference type="InterPro" id="IPR016032">
    <property type="entry name" value="Sig_transdc_resp-reg_C-effctor"/>
</dbReference>
<keyword evidence="2" id="KW-0032">Aminotransferase</keyword>
<proteinExistence type="predicted"/>
<dbReference type="SUPFAM" id="SSF46894">
    <property type="entry name" value="C-terminal effector domain of the bipartite response regulators"/>
    <property type="match status" value="1"/>
</dbReference>